<dbReference type="PROSITE" id="PS51755">
    <property type="entry name" value="OMPR_PHOB"/>
    <property type="match status" value="1"/>
</dbReference>
<dbReference type="PANTHER" id="PTHR48111:SF40">
    <property type="entry name" value="PHOSPHATE REGULON TRANSCRIPTIONAL REGULATORY PROTEIN PHOB"/>
    <property type="match status" value="1"/>
</dbReference>
<dbReference type="RefSeq" id="WP_018440075.1">
    <property type="nucleotide sequence ID" value="NZ_KB890168.1"/>
</dbReference>
<evidence type="ECO:0000256" key="4">
    <source>
        <dbReference type="PROSITE-ProRule" id="PRU00169"/>
    </source>
</evidence>
<dbReference type="PROSITE" id="PS50110">
    <property type="entry name" value="RESPONSE_REGULATORY"/>
    <property type="match status" value="1"/>
</dbReference>
<evidence type="ECO:0000256" key="2">
    <source>
        <dbReference type="ARBA" id="ARBA00023012"/>
    </source>
</evidence>
<dbReference type="CDD" id="cd00383">
    <property type="entry name" value="trans_reg_C"/>
    <property type="match status" value="1"/>
</dbReference>
<proteinExistence type="predicted"/>
<evidence type="ECO:0000256" key="3">
    <source>
        <dbReference type="ARBA" id="ARBA00023125"/>
    </source>
</evidence>
<keyword evidence="9" id="KW-1185">Reference proteome</keyword>
<dbReference type="Proteomes" id="UP000235777">
    <property type="component" value="Unassembled WGS sequence"/>
</dbReference>
<evidence type="ECO:0000259" key="6">
    <source>
        <dbReference type="PROSITE" id="PS50110"/>
    </source>
</evidence>
<sequence>MRIAVLDDDPAQAHFVCETLAAADHVCCSFSAGDLLVERLKHETFDLLVLDWNVPGMSGEAVLRWVRESLSERVPVVFLTSCGSEADVTSIFALGADDYLIKPVGADVLRARVTSLLRCAYRFNPCEGTETFGEFVFDLRTSQTATHGMPIELTREEFELALLLFRHLGRPLSRARIQEAVWQDVAGVSARTIDTHMSVIRTKLDLRPQHGYRLASIAGYGYRLDRMEDDQP</sequence>
<dbReference type="Pfam" id="PF00486">
    <property type="entry name" value="Trans_reg_C"/>
    <property type="match status" value="1"/>
</dbReference>
<dbReference type="Gene3D" id="3.40.50.2300">
    <property type="match status" value="1"/>
</dbReference>
<evidence type="ECO:0000256" key="5">
    <source>
        <dbReference type="PROSITE-ProRule" id="PRU01091"/>
    </source>
</evidence>
<dbReference type="STRING" id="863227.GCA_000373005_01519"/>
<dbReference type="InterPro" id="IPR039420">
    <property type="entry name" value="WalR-like"/>
</dbReference>
<feature type="modified residue" description="4-aspartylphosphate" evidence="4">
    <location>
        <position position="51"/>
    </location>
</feature>
<dbReference type="Pfam" id="PF00072">
    <property type="entry name" value="Response_reg"/>
    <property type="match status" value="1"/>
</dbReference>
<reference evidence="8 9" key="1">
    <citation type="submission" date="2018-01" db="EMBL/GenBank/DDBJ databases">
        <title>Whole genome analyses suggest that Burkholderia sensu lato contains two further novel genera in the rhizoxinica-symbiotica group Mycetohabitans gen. nov., and Trinickia gen. nov.: implications for the evolution of diazotrophy and nodulation in the Burkholderiaceae.</title>
        <authorList>
            <person name="Estrada-de los Santos P."/>
            <person name="Palmer M."/>
            <person name="Chavez-Ramirez B."/>
            <person name="Beukes C."/>
            <person name="Steenkamp E.T."/>
            <person name="Hirsch A.M."/>
            <person name="Manyaka P."/>
            <person name="Maluk M."/>
            <person name="Lafos M."/>
            <person name="Crook M."/>
            <person name="Gross E."/>
            <person name="Simon M.F."/>
            <person name="Bueno dos Reis Junior F."/>
            <person name="Poole P.S."/>
            <person name="Venter S.N."/>
            <person name="James E.K."/>
        </authorList>
    </citation>
    <scope>NUCLEOTIDE SEQUENCE [LARGE SCALE GENOMIC DNA]</scope>
    <source>
        <strain evidence="8 9">JPY 581</strain>
    </source>
</reference>
<feature type="domain" description="Response regulatory" evidence="6">
    <location>
        <begin position="2"/>
        <end position="117"/>
    </location>
</feature>
<dbReference type="GO" id="GO:0006355">
    <property type="term" value="P:regulation of DNA-templated transcription"/>
    <property type="evidence" value="ECO:0007669"/>
    <property type="project" value="InterPro"/>
</dbReference>
<accession>A0A2N7X727</accession>
<dbReference type="SUPFAM" id="SSF52172">
    <property type="entry name" value="CheY-like"/>
    <property type="match status" value="1"/>
</dbReference>
<evidence type="ECO:0000313" key="8">
    <source>
        <dbReference type="EMBL" id="PMS37352.1"/>
    </source>
</evidence>
<dbReference type="SMART" id="SM00448">
    <property type="entry name" value="REC"/>
    <property type="match status" value="1"/>
</dbReference>
<dbReference type="EMBL" id="PNYC01000004">
    <property type="protein sequence ID" value="PMS37352.1"/>
    <property type="molecule type" value="Genomic_DNA"/>
</dbReference>
<keyword evidence="1 4" id="KW-0597">Phosphoprotein</keyword>
<keyword evidence="2" id="KW-0902">Two-component regulatory system</keyword>
<dbReference type="InterPro" id="IPR016032">
    <property type="entry name" value="Sig_transdc_resp-reg_C-effctor"/>
</dbReference>
<gene>
    <name evidence="8" type="ORF">C0Z20_08555</name>
</gene>
<dbReference type="SMART" id="SM00862">
    <property type="entry name" value="Trans_reg_C"/>
    <property type="match status" value="1"/>
</dbReference>
<dbReference type="PANTHER" id="PTHR48111">
    <property type="entry name" value="REGULATOR OF RPOS"/>
    <property type="match status" value="1"/>
</dbReference>
<organism evidence="8 9">
    <name type="scientific">Trinickia symbiotica</name>
    <dbReference type="NCBI Taxonomy" id="863227"/>
    <lineage>
        <taxon>Bacteria</taxon>
        <taxon>Pseudomonadati</taxon>
        <taxon>Pseudomonadota</taxon>
        <taxon>Betaproteobacteria</taxon>
        <taxon>Burkholderiales</taxon>
        <taxon>Burkholderiaceae</taxon>
        <taxon>Trinickia</taxon>
    </lineage>
</organism>
<dbReference type="SUPFAM" id="SSF46894">
    <property type="entry name" value="C-terminal effector domain of the bipartite response regulators"/>
    <property type="match status" value="1"/>
</dbReference>
<dbReference type="InterPro" id="IPR036388">
    <property type="entry name" value="WH-like_DNA-bd_sf"/>
</dbReference>
<dbReference type="CDD" id="cd17574">
    <property type="entry name" value="REC_OmpR"/>
    <property type="match status" value="1"/>
</dbReference>
<dbReference type="InterPro" id="IPR011006">
    <property type="entry name" value="CheY-like_superfamily"/>
</dbReference>
<keyword evidence="3 5" id="KW-0238">DNA-binding</keyword>
<evidence type="ECO:0000256" key="1">
    <source>
        <dbReference type="ARBA" id="ARBA00022553"/>
    </source>
</evidence>
<dbReference type="OrthoDB" id="9802426at2"/>
<dbReference type="GO" id="GO:0005829">
    <property type="term" value="C:cytosol"/>
    <property type="evidence" value="ECO:0007669"/>
    <property type="project" value="TreeGrafter"/>
</dbReference>
<feature type="domain" description="OmpR/PhoB-type" evidence="7">
    <location>
        <begin position="127"/>
        <end position="226"/>
    </location>
</feature>
<evidence type="ECO:0000313" key="9">
    <source>
        <dbReference type="Proteomes" id="UP000235777"/>
    </source>
</evidence>
<dbReference type="Gene3D" id="1.10.10.10">
    <property type="entry name" value="Winged helix-like DNA-binding domain superfamily/Winged helix DNA-binding domain"/>
    <property type="match status" value="1"/>
</dbReference>
<feature type="DNA-binding region" description="OmpR/PhoB-type" evidence="5">
    <location>
        <begin position="127"/>
        <end position="226"/>
    </location>
</feature>
<dbReference type="InterPro" id="IPR001789">
    <property type="entry name" value="Sig_transdc_resp-reg_receiver"/>
</dbReference>
<dbReference type="GO" id="GO:0000156">
    <property type="term" value="F:phosphorelay response regulator activity"/>
    <property type="evidence" value="ECO:0007669"/>
    <property type="project" value="TreeGrafter"/>
</dbReference>
<dbReference type="InterPro" id="IPR001867">
    <property type="entry name" value="OmpR/PhoB-type_DNA-bd"/>
</dbReference>
<comment type="caution">
    <text evidence="8">The sequence shown here is derived from an EMBL/GenBank/DDBJ whole genome shotgun (WGS) entry which is preliminary data.</text>
</comment>
<name>A0A2N7X727_9BURK</name>
<dbReference type="GO" id="GO:0000976">
    <property type="term" value="F:transcription cis-regulatory region binding"/>
    <property type="evidence" value="ECO:0007669"/>
    <property type="project" value="TreeGrafter"/>
</dbReference>
<evidence type="ECO:0000259" key="7">
    <source>
        <dbReference type="PROSITE" id="PS51755"/>
    </source>
</evidence>
<dbReference type="GO" id="GO:0032993">
    <property type="term" value="C:protein-DNA complex"/>
    <property type="evidence" value="ECO:0007669"/>
    <property type="project" value="TreeGrafter"/>
</dbReference>
<dbReference type="AlphaFoldDB" id="A0A2N7X727"/>
<protein>
    <submittedName>
        <fullName evidence="8">DNA-binding response regulator</fullName>
    </submittedName>
</protein>